<evidence type="ECO:0000256" key="11">
    <source>
        <dbReference type="ARBA" id="ARBA00023264"/>
    </source>
</evidence>
<evidence type="ECO:0000256" key="10">
    <source>
        <dbReference type="ARBA" id="ARBA00023209"/>
    </source>
</evidence>
<dbReference type="Pfam" id="PF01148">
    <property type="entry name" value="CTP_transf_1"/>
    <property type="match status" value="1"/>
</dbReference>
<keyword evidence="8" id="KW-0443">Lipid metabolism</keyword>
<evidence type="ECO:0000256" key="2">
    <source>
        <dbReference type="ARBA" id="ARBA00022475"/>
    </source>
</evidence>
<evidence type="ECO:0000256" key="5">
    <source>
        <dbReference type="ARBA" id="ARBA00022692"/>
    </source>
</evidence>
<keyword evidence="6" id="KW-0548">Nucleotidyltransferase</keyword>
<evidence type="ECO:0000256" key="6">
    <source>
        <dbReference type="ARBA" id="ARBA00022695"/>
    </source>
</evidence>
<keyword evidence="3" id="KW-0444">Lipid biosynthesis</keyword>
<dbReference type="GO" id="GO:0005886">
    <property type="term" value="C:plasma membrane"/>
    <property type="evidence" value="ECO:0007669"/>
    <property type="project" value="UniProtKB-SubCell"/>
</dbReference>
<keyword evidence="9 12" id="KW-0472">Membrane</keyword>
<comment type="subcellular location">
    <subcellularLocation>
        <location evidence="1">Cell membrane</location>
        <topology evidence="1">Multi-pass membrane protein</topology>
    </subcellularLocation>
</comment>
<dbReference type="PANTHER" id="PTHR46382:SF1">
    <property type="entry name" value="PHOSPHATIDATE CYTIDYLYLTRANSFERASE"/>
    <property type="match status" value="1"/>
</dbReference>
<keyword evidence="4" id="KW-0808">Transferase</keyword>
<evidence type="ECO:0000256" key="3">
    <source>
        <dbReference type="ARBA" id="ARBA00022516"/>
    </source>
</evidence>
<feature type="transmembrane region" description="Helical" evidence="12">
    <location>
        <begin position="187"/>
        <end position="209"/>
    </location>
</feature>
<dbReference type="GO" id="GO:0004605">
    <property type="term" value="F:phosphatidate cytidylyltransferase activity"/>
    <property type="evidence" value="ECO:0007669"/>
    <property type="project" value="TreeGrafter"/>
</dbReference>
<evidence type="ECO:0000256" key="4">
    <source>
        <dbReference type="ARBA" id="ARBA00022679"/>
    </source>
</evidence>
<keyword evidence="11" id="KW-1208">Phospholipid metabolism</keyword>
<dbReference type="GO" id="GO:0016024">
    <property type="term" value="P:CDP-diacylglycerol biosynthetic process"/>
    <property type="evidence" value="ECO:0007669"/>
    <property type="project" value="TreeGrafter"/>
</dbReference>
<evidence type="ECO:0000313" key="13">
    <source>
        <dbReference type="EMBL" id="SVB97876.1"/>
    </source>
</evidence>
<protein>
    <recommendedName>
        <fullName evidence="14">Phosphatidate cytidylyltransferase</fullName>
    </recommendedName>
</protein>
<feature type="transmembrane region" description="Helical" evidence="12">
    <location>
        <begin position="6"/>
        <end position="32"/>
    </location>
</feature>
<dbReference type="PANTHER" id="PTHR46382">
    <property type="entry name" value="PHOSPHATIDATE CYTIDYLYLTRANSFERASE"/>
    <property type="match status" value="1"/>
</dbReference>
<evidence type="ECO:0000256" key="12">
    <source>
        <dbReference type="SAM" id="Phobius"/>
    </source>
</evidence>
<feature type="transmembrane region" description="Helical" evidence="12">
    <location>
        <begin position="122"/>
        <end position="141"/>
    </location>
</feature>
<evidence type="ECO:0000256" key="8">
    <source>
        <dbReference type="ARBA" id="ARBA00023098"/>
    </source>
</evidence>
<gene>
    <name evidence="13" type="ORF">METZ01_LOCUS250730</name>
</gene>
<dbReference type="AlphaFoldDB" id="A0A382IE53"/>
<keyword evidence="2" id="KW-1003">Cell membrane</keyword>
<feature type="transmembrane region" description="Helical" evidence="12">
    <location>
        <begin position="69"/>
        <end position="89"/>
    </location>
</feature>
<keyword evidence="10" id="KW-0594">Phospholipid biosynthesis</keyword>
<evidence type="ECO:0008006" key="14">
    <source>
        <dbReference type="Google" id="ProtNLM"/>
    </source>
</evidence>
<accession>A0A382IE53</accession>
<name>A0A382IE53_9ZZZZ</name>
<dbReference type="EMBL" id="UINC01066808">
    <property type="protein sequence ID" value="SVB97876.1"/>
    <property type="molecule type" value="Genomic_DNA"/>
</dbReference>
<organism evidence="13">
    <name type="scientific">marine metagenome</name>
    <dbReference type="NCBI Taxonomy" id="408172"/>
    <lineage>
        <taxon>unclassified sequences</taxon>
        <taxon>metagenomes</taxon>
        <taxon>ecological metagenomes</taxon>
    </lineage>
</organism>
<evidence type="ECO:0000256" key="9">
    <source>
        <dbReference type="ARBA" id="ARBA00023136"/>
    </source>
</evidence>
<reference evidence="13" key="1">
    <citation type="submission" date="2018-05" db="EMBL/GenBank/DDBJ databases">
        <authorList>
            <person name="Lanie J.A."/>
            <person name="Ng W.-L."/>
            <person name="Kazmierczak K.M."/>
            <person name="Andrzejewski T.M."/>
            <person name="Davidsen T.M."/>
            <person name="Wayne K.J."/>
            <person name="Tettelin H."/>
            <person name="Glass J.I."/>
            <person name="Rusch D."/>
            <person name="Podicherti R."/>
            <person name="Tsui H.-C.T."/>
            <person name="Winkler M.E."/>
        </authorList>
    </citation>
    <scope>NUCLEOTIDE SEQUENCE</scope>
</reference>
<sequence length="253" mass="26714">MGTAVVTIVLFLPTLAVAIILGVFWLAGAWEWAGFAQINNLARLVYLAPFLMVMIAALLWPIHLGFVNWMLVGTLLWWLIALVGVFSYPISITMPVAALSGFLVLLPAWLFFIYLHSTGGRGLALGVLIIVWAADVGGYIFGRTIGTLKLLPAVSPNKTWEGFIGGLVLAAIAGWCLSLVLALPSTAFVAVAVGTAVVSLVGDLTVSVFKRNLGLKNSSNLLPGHGGVLDRVDSLSAAVPAFVFCLNLVGIGE</sequence>
<feature type="transmembrane region" description="Helical" evidence="12">
    <location>
        <begin position="96"/>
        <end position="116"/>
    </location>
</feature>
<feature type="transmembrane region" description="Helical" evidence="12">
    <location>
        <begin position="44"/>
        <end position="63"/>
    </location>
</feature>
<proteinExistence type="predicted"/>
<keyword evidence="5 12" id="KW-0812">Transmembrane</keyword>
<feature type="transmembrane region" description="Helical" evidence="12">
    <location>
        <begin position="162"/>
        <end position="181"/>
    </location>
</feature>
<keyword evidence="7 12" id="KW-1133">Transmembrane helix</keyword>
<evidence type="ECO:0000256" key="7">
    <source>
        <dbReference type="ARBA" id="ARBA00022989"/>
    </source>
</evidence>
<evidence type="ECO:0000256" key="1">
    <source>
        <dbReference type="ARBA" id="ARBA00004651"/>
    </source>
</evidence>